<evidence type="ECO:0000313" key="3">
    <source>
        <dbReference type="EMBL" id="CAH0719311.1"/>
    </source>
</evidence>
<evidence type="ECO:0000256" key="2">
    <source>
        <dbReference type="SAM" id="MobiDB-lite"/>
    </source>
</evidence>
<feature type="coiled-coil region" evidence="1">
    <location>
        <begin position="235"/>
        <end position="269"/>
    </location>
</feature>
<feature type="non-terminal residue" evidence="3">
    <location>
        <position position="770"/>
    </location>
</feature>
<accession>A0A8J9YAI3</accession>
<keyword evidence="1" id="KW-0175">Coiled coil</keyword>
<reference evidence="3" key="1">
    <citation type="submission" date="2021-12" db="EMBL/GenBank/DDBJ databases">
        <authorList>
            <person name="Martin H S."/>
        </authorList>
    </citation>
    <scope>NUCLEOTIDE SEQUENCE</scope>
</reference>
<gene>
    <name evidence="3" type="ORF">BINO364_LOCUS5672</name>
</gene>
<proteinExistence type="predicted"/>
<dbReference type="GO" id="GO:0006281">
    <property type="term" value="P:DNA repair"/>
    <property type="evidence" value="ECO:0007669"/>
    <property type="project" value="TreeGrafter"/>
</dbReference>
<sequence>MSKRLIFPQQYGERKKAKLNISVSDHNFPLSQSSVSNKDQNDNWGDDNDDEMLLLASQACEEAFKDPNLSILPNYSMCMQPSSTSTQIGEPQPSSSSSSHFQKTSLHSFKKPVCSPLSIVSTKLKDKYERISSPLPGLSKVCKSGGVNVMDDVIINDKCEGQNSEYIYRQLLELQEENKKLKTENGKLLDNCMTKEGEASILRTQLKTCQATVDNVRLEKIKVQEKAQMEWSVKSTAAKNQLDDLKTQLEFKNLEIIKMKEKCQMLESQKVKLTQVLVPTNDISMSQSHNNSIHLNNDSKIMSRKVKTASNSVQTDDKSYFLKINIPQREELSKLCEILPLIMEPTESQFSILDYNEKLKLSPNIQNKCRIFSTFHRLPTTASASKGVRRKNMHLNCIYEDLSYIATCKDKYLEKYICIFKVAKEVINDVQLELDTVHQRMTTAFQKEMDEKYDDVTSKMLTVEKRDLLRGRALYKEEQALLARRLTAILAYILEHSAHKNVITHLLEQDESNVVHTQTHSIINDINGICSLLEKTSCAILYSGFLLSITHLIEIIHKHTDKQLILQILKTIITSRPMPFVSCHIVKLLTSVCATTENFGQFCINGDSMDYDQDPCVLQILLKQIEAAMKCIGKQQLLKQAVENTQYIILLYSYLNPPTTCSDSQKQNCNCQLVLMQVLVYALRICSNFLDSHDCGEEGAVQRVLALAARGAGAAAAAGAAEGQLLLLCQRAPGNILSEITSTLLTVEEEPQSYSTNAWLGALETLAIAD</sequence>
<feature type="compositionally biased region" description="Polar residues" evidence="2">
    <location>
        <begin position="81"/>
        <end position="93"/>
    </location>
</feature>
<dbReference type="AlphaFoldDB" id="A0A8J9YAI3"/>
<evidence type="ECO:0000313" key="4">
    <source>
        <dbReference type="Proteomes" id="UP000838878"/>
    </source>
</evidence>
<dbReference type="GO" id="GO:0000077">
    <property type="term" value="P:DNA damage checkpoint signaling"/>
    <property type="evidence" value="ECO:0007669"/>
    <property type="project" value="InterPro"/>
</dbReference>
<dbReference type="PANTHER" id="PTHR28594:SF1">
    <property type="entry name" value="ATR-INTERACTING PROTEIN"/>
    <property type="match status" value="1"/>
</dbReference>
<evidence type="ECO:0000256" key="1">
    <source>
        <dbReference type="SAM" id="Coils"/>
    </source>
</evidence>
<protein>
    <recommendedName>
        <fullName evidence="5">ATR-interacting protein</fullName>
    </recommendedName>
</protein>
<feature type="region of interest" description="Disordered" evidence="2">
    <location>
        <begin position="81"/>
        <end position="102"/>
    </location>
</feature>
<dbReference type="PANTHER" id="PTHR28594">
    <property type="entry name" value="ATR-INTERACTING PROTEIN"/>
    <property type="match status" value="1"/>
</dbReference>
<organism evidence="3 4">
    <name type="scientific">Brenthis ino</name>
    <name type="common">lesser marbled fritillary</name>
    <dbReference type="NCBI Taxonomy" id="405034"/>
    <lineage>
        <taxon>Eukaryota</taxon>
        <taxon>Metazoa</taxon>
        <taxon>Ecdysozoa</taxon>
        <taxon>Arthropoda</taxon>
        <taxon>Hexapoda</taxon>
        <taxon>Insecta</taxon>
        <taxon>Pterygota</taxon>
        <taxon>Neoptera</taxon>
        <taxon>Endopterygota</taxon>
        <taxon>Lepidoptera</taxon>
        <taxon>Glossata</taxon>
        <taxon>Ditrysia</taxon>
        <taxon>Papilionoidea</taxon>
        <taxon>Nymphalidae</taxon>
        <taxon>Heliconiinae</taxon>
        <taxon>Argynnini</taxon>
        <taxon>Brenthis</taxon>
    </lineage>
</organism>
<keyword evidence="4" id="KW-1185">Reference proteome</keyword>
<name>A0A8J9YAI3_9NEOP</name>
<dbReference type="InterPro" id="IPR033349">
    <property type="entry name" value="ATRIP"/>
</dbReference>
<evidence type="ECO:0008006" key="5">
    <source>
        <dbReference type="Google" id="ProtNLM"/>
    </source>
</evidence>
<feature type="region of interest" description="Disordered" evidence="2">
    <location>
        <begin position="29"/>
        <end position="48"/>
    </location>
</feature>
<dbReference type="OrthoDB" id="7668655at2759"/>
<dbReference type="Proteomes" id="UP000838878">
    <property type="component" value="Chromosome 13"/>
</dbReference>
<dbReference type="EMBL" id="OV170233">
    <property type="protein sequence ID" value="CAH0719311.1"/>
    <property type="molecule type" value="Genomic_DNA"/>
</dbReference>